<dbReference type="EMBL" id="BSUL01000001">
    <property type="protein sequence ID" value="GMA26823.1"/>
    <property type="molecule type" value="Genomic_DNA"/>
</dbReference>
<accession>A0AA37U9W8</accession>
<dbReference type="PROSITE" id="PS51257">
    <property type="entry name" value="PROKAR_LIPOPROTEIN"/>
    <property type="match status" value="1"/>
</dbReference>
<gene>
    <name evidence="2" type="ORF">GCM10025874_00760</name>
</gene>
<comment type="caution">
    <text evidence="2">The sequence shown here is derived from an EMBL/GenBank/DDBJ whole genome shotgun (WGS) entry which is preliminary data.</text>
</comment>
<sequence>MRKVAGMAVLGAVMTLTACASVEEEPVVDETITLETAKQTTMQVERQIAELVPDVSPDAIQQQQEGVLLSCSDDGVKRWTGRTTVAVDPGRSDGLLDAVQEHFAALEGFESLRETSQGGIDLTTVRRDGYLWLVSIERDGALLDVTSGSACIRLAPSEERLSSY</sequence>
<keyword evidence="1" id="KW-0732">Signal</keyword>
<keyword evidence="3" id="KW-1185">Reference proteome</keyword>
<evidence type="ECO:0000313" key="2">
    <source>
        <dbReference type="EMBL" id="GMA26823.1"/>
    </source>
</evidence>
<dbReference type="Proteomes" id="UP001157160">
    <property type="component" value="Unassembled WGS sequence"/>
</dbReference>
<feature type="chain" id="PRO_5041304933" description="PepSY domain-containing protein" evidence="1">
    <location>
        <begin position="21"/>
        <end position="164"/>
    </location>
</feature>
<reference evidence="2 3" key="1">
    <citation type="journal article" date="2014" name="Int. J. Syst. Evol. Microbiol.">
        <title>Complete genome sequence of Corynebacterium casei LMG S-19264T (=DSM 44701T), isolated from a smear-ripened cheese.</title>
        <authorList>
            <consortium name="US DOE Joint Genome Institute (JGI-PGF)"/>
            <person name="Walter F."/>
            <person name="Albersmeier A."/>
            <person name="Kalinowski J."/>
            <person name="Ruckert C."/>
        </authorList>
    </citation>
    <scope>NUCLEOTIDE SEQUENCE [LARGE SCALE GENOMIC DNA]</scope>
    <source>
        <strain evidence="2 3">NBRC 112289</strain>
    </source>
</reference>
<evidence type="ECO:0000256" key="1">
    <source>
        <dbReference type="SAM" id="SignalP"/>
    </source>
</evidence>
<evidence type="ECO:0008006" key="4">
    <source>
        <dbReference type="Google" id="ProtNLM"/>
    </source>
</evidence>
<feature type="signal peptide" evidence="1">
    <location>
        <begin position="1"/>
        <end position="20"/>
    </location>
</feature>
<name>A0AA37U9W8_9MICO</name>
<organism evidence="2 3">
    <name type="scientific">Arenivirga flava</name>
    <dbReference type="NCBI Taxonomy" id="1930060"/>
    <lineage>
        <taxon>Bacteria</taxon>
        <taxon>Bacillati</taxon>
        <taxon>Actinomycetota</taxon>
        <taxon>Actinomycetes</taxon>
        <taxon>Micrococcales</taxon>
        <taxon>Microbacteriaceae</taxon>
        <taxon>Arenivirga</taxon>
    </lineage>
</organism>
<dbReference type="AlphaFoldDB" id="A0AA37U9W8"/>
<evidence type="ECO:0000313" key="3">
    <source>
        <dbReference type="Proteomes" id="UP001157160"/>
    </source>
</evidence>
<protein>
    <recommendedName>
        <fullName evidence="4">PepSY domain-containing protein</fullName>
    </recommendedName>
</protein>
<proteinExistence type="predicted"/>